<protein>
    <submittedName>
        <fullName evidence="1">Uncharacterized protein</fullName>
    </submittedName>
</protein>
<dbReference type="AlphaFoldDB" id="A0A9D4QPU6"/>
<organism evidence="1 2">
    <name type="scientific">Dreissena polymorpha</name>
    <name type="common">Zebra mussel</name>
    <name type="synonym">Mytilus polymorpha</name>
    <dbReference type="NCBI Taxonomy" id="45954"/>
    <lineage>
        <taxon>Eukaryota</taxon>
        <taxon>Metazoa</taxon>
        <taxon>Spiralia</taxon>
        <taxon>Lophotrochozoa</taxon>
        <taxon>Mollusca</taxon>
        <taxon>Bivalvia</taxon>
        <taxon>Autobranchia</taxon>
        <taxon>Heteroconchia</taxon>
        <taxon>Euheterodonta</taxon>
        <taxon>Imparidentia</taxon>
        <taxon>Neoheterodontei</taxon>
        <taxon>Myida</taxon>
        <taxon>Dreissenoidea</taxon>
        <taxon>Dreissenidae</taxon>
        <taxon>Dreissena</taxon>
    </lineage>
</organism>
<accession>A0A9D4QPU6</accession>
<sequence>MRDVDTEIQRRSGLLGADGSSSVMGGRQLFQKSIHLYLYRLRQRPFSKMTFSTFSHRE</sequence>
<proteinExistence type="predicted"/>
<evidence type="ECO:0000313" key="1">
    <source>
        <dbReference type="EMBL" id="KAH3838949.1"/>
    </source>
</evidence>
<keyword evidence="2" id="KW-1185">Reference proteome</keyword>
<reference evidence="1" key="1">
    <citation type="journal article" date="2019" name="bioRxiv">
        <title>The Genome of the Zebra Mussel, Dreissena polymorpha: A Resource for Invasive Species Research.</title>
        <authorList>
            <person name="McCartney M.A."/>
            <person name="Auch B."/>
            <person name="Kono T."/>
            <person name="Mallez S."/>
            <person name="Zhang Y."/>
            <person name="Obille A."/>
            <person name="Becker A."/>
            <person name="Abrahante J.E."/>
            <person name="Garbe J."/>
            <person name="Badalamenti J.P."/>
            <person name="Herman A."/>
            <person name="Mangelson H."/>
            <person name="Liachko I."/>
            <person name="Sullivan S."/>
            <person name="Sone E.D."/>
            <person name="Koren S."/>
            <person name="Silverstein K.A.T."/>
            <person name="Beckman K.B."/>
            <person name="Gohl D.M."/>
        </authorList>
    </citation>
    <scope>NUCLEOTIDE SEQUENCE</scope>
    <source>
        <strain evidence="1">Duluth1</strain>
        <tissue evidence="1">Whole animal</tissue>
    </source>
</reference>
<evidence type="ECO:0000313" key="2">
    <source>
        <dbReference type="Proteomes" id="UP000828390"/>
    </source>
</evidence>
<dbReference type="Proteomes" id="UP000828390">
    <property type="component" value="Unassembled WGS sequence"/>
</dbReference>
<reference evidence="1" key="2">
    <citation type="submission" date="2020-11" db="EMBL/GenBank/DDBJ databases">
        <authorList>
            <person name="McCartney M.A."/>
            <person name="Auch B."/>
            <person name="Kono T."/>
            <person name="Mallez S."/>
            <person name="Becker A."/>
            <person name="Gohl D.M."/>
            <person name="Silverstein K.A.T."/>
            <person name="Koren S."/>
            <person name="Bechman K.B."/>
            <person name="Herman A."/>
            <person name="Abrahante J.E."/>
            <person name="Garbe J."/>
        </authorList>
    </citation>
    <scope>NUCLEOTIDE SEQUENCE</scope>
    <source>
        <strain evidence="1">Duluth1</strain>
        <tissue evidence="1">Whole animal</tissue>
    </source>
</reference>
<dbReference type="EMBL" id="JAIWYP010000004">
    <property type="protein sequence ID" value="KAH3838949.1"/>
    <property type="molecule type" value="Genomic_DNA"/>
</dbReference>
<comment type="caution">
    <text evidence="1">The sequence shown here is derived from an EMBL/GenBank/DDBJ whole genome shotgun (WGS) entry which is preliminary data.</text>
</comment>
<gene>
    <name evidence="1" type="ORF">DPMN_112367</name>
</gene>
<name>A0A9D4QPU6_DREPO</name>